<keyword evidence="2 3" id="KW-0975">Bacterial flagellum</keyword>
<dbReference type="InterPro" id="IPR001492">
    <property type="entry name" value="Flagellin"/>
</dbReference>
<dbReference type="Gene3D" id="1.20.1330.10">
    <property type="entry name" value="f41 fragment of flagellin, N-terminal domain"/>
    <property type="match status" value="1"/>
</dbReference>
<name>A0ABT1W6H8_9PROT</name>
<feature type="domain" description="Flagellin N-terminal" evidence="4">
    <location>
        <begin position="5"/>
        <end position="138"/>
    </location>
</feature>
<evidence type="ECO:0000313" key="6">
    <source>
        <dbReference type="EMBL" id="MCQ8278486.1"/>
    </source>
</evidence>
<dbReference type="EMBL" id="JAMSKV010000006">
    <property type="protein sequence ID" value="MCQ8278486.1"/>
    <property type="molecule type" value="Genomic_DNA"/>
</dbReference>
<comment type="caution">
    <text evidence="6">The sequence shown here is derived from an EMBL/GenBank/DDBJ whole genome shotgun (WGS) entry which is preliminary data.</text>
</comment>
<organism evidence="6 7">
    <name type="scientific">Endosaccharibacter trunci</name>
    <dbReference type="NCBI Taxonomy" id="2812733"/>
    <lineage>
        <taxon>Bacteria</taxon>
        <taxon>Pseudomonadati</taxon>
        <taxon>Pseudomonadota</taxon>
        <taxon>Alphaproteobacteria</taxon>
        <taxon>Acetobacterales</taxon>
        <taxon>Acetobacteraceae</taxon>
        <taxon>Endosaccharibacter</taxon>
    </lineage>
</organism>
<proteinExistence type="inferred from homology"/>
<dbReference type="SUPFAM" id="SSF64518">
    <property type="entry name" value="Phase 1 flagellin"/>
    <property type="match status" value="1"/>
</dbReference>
<sequence>MAFSINTNTASMAALASLRSTNAMLTTTENQISTGKKVNGASDDPAIYAISQTMNSQISALAGVSTGLQTASQVVSMASTQGATISNLLSTLSQSLTEGQTGNLDAATMNDTINKTLSQIDAAANGATFKGANLLAGAVGNGVTSTEATAAQDVNGTLFTQTGYNATSAGLGLSGLNVNQTGLDVSIGTAGLATGDSLKLQTSSVATNTGSATNQANSLTFEVASAPGDAGETALTTAINAKANTQGSGGSATKAFTFAFNGTTMGGKPTVTIGAGFTATSSVDSNGMTNMVITNNTTGAAQTLSYGQDANGNMSVSVSTGADQNGNITAKSTFVEVATKSTDSASTTANKLMAAVQNQGFGVSKDSTTGDLQIAGGNLDSANGAAVTVASDANATATNTSGSTYALLAVNAAITSMNKISSALGSSTNQLTGLQSTVSSLSDALTTGEGALTDADLSAESAKLTSLQTKQQLAIQSLSIANSQSSSLMSLFR</sequence>
<dbReference type="Gene3D" id="6.10.10.10">
    <property type="entry name" value="Flagellar export chaperone, C-terminal domain"/>
    <property type="match status" value="1"/>
</dbReference>
<feature type="domain" description="Flagellin C-terminal" evidence="5">
    <location>
        <begin position="409"/>
        <end position="492"/>
    </location>
</feature>
<dbReference type="PANTHER" id="PTHR42792">
    <property type="entry name" value="FLAGELLIN"/>
    <property type="match status" value="1"/>
</dbReference>
<evidence type="ECO:0000256" key="3">
    <source>
        <dbReference type="RuleBase" id="RU362073"/>
    </source>
</evidence>
<dbReference type="Pfam" id="PF00669">
    <property type="entry name" value="Flagellin_N"/>
    <property type="match status" value="1"/>
</dbReference>
<evidence type="ECO:0000256" key="1">
    <source>
        <dbReference type="ARBA" id="ARBA00005709"/>
    </source>
</evidence>
<dbReference type="PANTHER" id="PTHR42792:SF2">
    <property type="entry name" value="FLAGELLIN"/>
    <property type="match status" value="1"/>
</dbReference>
<dbReference type="InterPro" id="IPR001029">
    <property type="entry name" value="Flagellin_N"/>
</dbReference>
<dbReference type="InterPro" id="IPR046358">
    <property type="entry name" value="Flagellin_C"/>
</dbReference>
<comment type="similarity">
    <text evidence="1 3">Belongs to the bacterial flagellin family.</text>
</comment>
<comment type="function">
    <text evidence="3">Flagellin is the subunit protein which polymerizes to form the filaments of bacterial flagella.</text>
</comment>
<keyword evidence="7" id="KW-1185">Reference proteome</keyword>
<dbReference type="Pfam" id="PF00700">
    <property type="entry name" value="Flagellin_C"/>
    <property type="match status" value="1"/>
</dbReference>
<accession>A0ABT1W6H8</accession>
<protein>
    <recommendedName>
        <fullName evidence="3">Flagellin</fullName>
    </recommendedName>
</protein>
<evidence type="ECO:0000259" key="5">
    <source>
        <dbReference type="Pfam" id="PF00700"/>
    </source>
</evidence>
<evidence type="ECO:0000256" key="2">
    <source>
        <dbReference type="ARBA" id="ARBA00023143"/>
    </source>
</evidence>
<keyword evidence="3" id="KW-0964">Secreted</keyword>
<comment type="subcellular location">
    <subcellularLocation>
        <location evidence="3">Secreted</location>
    </subcellularLocation>
    <subcellularLocation>
        <location evidence="3">Bacterial flagellum</location>
    </subcellularLocation>
</comment>
<gene>
    <name evidence="6" type="ORF">NFI95_08470</name>
</gene>
<keyword evidence="6" id="KW-0282">Flagellum</keyword>
<dbReference type="Proteomes" id="UP001524587">
    <property type="component" value="Unassembled WGS sequence"/>
</dbReference>
<reference evidence="6 7" key="1">
    <citation type="submission" date="2022-06" db="EMBL/GenBank/DDBJ databases">
        <title>Endosaccharibacter gen. nov., sp. nov., endophytic bacteria isolated from sugarcane.</title>
        <authorList>
            <person name="Pitiwittayakul N."/>
            <person name="Yukphan P."/>
            <person name="Charoenyingcharoen P."/>
            <person name="Tanasupawat S."/>
        </authorList>
    </citation>
    <scope>NUCLEOTIDE SEQUENCE [LARGE SCALE GENOMIC DNA]</scope>
    <source>
        <strain evidence="6 7">KSS8</strain>
    </source>
</reference>
<dbReference type="InterPro" id="IPR042187">
    <property type="entry name" value="Flagellin_C_sub2"/>
</dbReference>
<dbReference type="RefSeq" id="WP_422863966.1">
    <property type="nucleotide sequence ID" value="NZ_JAMSKV010000006.1"/>
</dbReference>
<keyword evidence="6" id="KW-0969">Cilium</keyword>
<keyword evidence="6" id="KW-0966">Cell projection</keyword>
<evidence type="ECO:0000313" key="7">
    <source>
        <dbReference type="Proteomes" id="UP001524587"/>
    </source>
</evidence>
<evidence type="ECO:0000259" key="4">
    <source>
        <dbReference type="Pfam" id="PF00669"/>
    </source>
</evidence>